<protein>
    <submittedName>
        <fullName evidence="2">Vam6/Vps39-like protein</fullName>
    </submittedName>
</protein>
<feature type="domain" description="CNH" evidence="1">
    <location>
        <begin position="1"/>
        <end position="169"/>
    </location>
</feature>
<dbReference type="GO" id="GO:0016020">
    <property type="term" value="C:membrane"/>
    <property type="evidence" value="ECO:0007669"/>
    <property type="project" value="TreeGrafter"/>
</dbReference>
<evidence type="ECO:0000313" key="2">
    <source>
        <dbReference type="EMBL" id="KAJ8023131.1"/>
    </source>
</evidence>
<sequence length="169" mass="19266">MHIAYEAKAVLRNLPLQIAAIACHGNREYEIYVDKSLKSFTRKPVQQLVCVPEHQILISLSDNIIHVHEMSHFTEMFSIAKTKGASLFATDIRKISSASGLETHRLKLCVAVKRKIQLFDWRSRSFTEITEIGLADVPRSLAWCSHSIFVGFKRDYYLINNMTSLTSLV</sequence>
<dbReference type="GO" id="GO:0034058">
    <property type="term" value="P:endosomal vesicle fusion"/>
    <property type="evidence" value="ECO:0007669"/>
    <property type="project" value="TreeGrafter"/>
</dbReference>
<accession>A0A9Q0YPZ1</accession>
<dbReference type="InterPro" id="IPR032914">
    <property type="entry name" value="Vam6/VPS39/TRAP1"/>
</dbReference>
<reference evidence="2" key="1">
    <citation type="submission" date="2021-10" db="EMBL/GenBank/DDBJ databases">
        <title>Tropical sea cucumber genome reveals ecological adaptation and Cuvierian tubules defense mechanism.</title>
        <authorList>
            <person name="Chen T."/>
        </authorList>
    </citation>
    <scope>NUCLEOTIDE SEQUENCE</scope>
    <source>
        <strain evidence="2">Nanhai2018</strain>
        <tissue evidence="2">Muscle</tissue>
    </source>
</reference>
<dbReference type="Pfam" id="PF00780">
    <property type="entry name" value="CNH"/>
    <property type="match status" value="1"/>
</dbReference>
<keyword evidence="3" id="KW-1185">Reference proteome</keyword>
<evidence type="ECO:0000313" key="3">
    <source>
        <dbReference type="Proteomes" id="UP001152320"/>
    </source>
</evidence>
<dbReference type="AlphaFoldDB" id="A0A9Q0YPZ1"/>
<dbReference type="GO" id="GO:0006914">
    <property type="term" value="P:autophagy"/>
    <property type="evidence" value="ECO:0007669"/>
    <property type="project" value="TreeGrafter"/>
</dbReference>
<comment type="caution">
    <text evidence="2">The sequence shown here is derived from an EMBL/GenBank/DDBJ whole genome shotgun (WGS) entry which is preliminary data.</text>
</comment>
<dbReference type="EMBL" id="JAIZAY010000020">
    <property type="protein sequence ID" value="KAJ8023131.1"/>
    <property type="molecule type" value="Genomic_DNA"/>
</dbReference>
<proteinExistence type="predicted"/>
<dbReference type="PANTHER" id="PTHR12894">
    <property type="entry name" value="CNH DOMAIN CONTAINING"/>
    <property type="match status" value="1"/>
</dbReference>
<dbReference type="OrthoDB" id="5325112at2759"/>
<name>A0A9Q0YPZ1_HOLLE</name>
<dbReference type="PROSITE" id="PS50219">
    <property type="entry name" value="CNH"/>
    <property type="match status" value="1"/>
</dbReference>
<gene>
    <name evidence="2" type="ORF">HOLleu_38226</name>
</gene>
<dbReference type="GO" id="GO:0005737">
    <property type="term" value="C:cytoplasm"/>
    <property type="evidence" value="ECO:0007669"/>
    <property type="project" value="TreeGrafter"/>
</dbReference>
<dbReference type="Proteomes" id="UP001152320">
    <property type="component" value="Chromosome 20"/>
</dbReference>
<dbReference type="PANTHER" id="PTHR12894:SF49">
    <property type="entry name" value="VAM6_VPS39-LIKE PROTEIN"/>
    <property type="match status" value="1"/>
</dbReference>
<dbReference type="InterPro" id="IPR001180">
    <property type="entry name" value="CNH_dom"/>
</dbReference>
<organism evidence="2 3">
    <name type="scientific">Holothuria leucospilota</name>
    <name type="common">Black long sea cucumber</name>
    <name type="synonym">Mertensiothuria leucospilota</name>
    <dbReference type="NCBI Taxonomy" id="206669"/>
    <lineage>
        <taxon>Eukaryota</taxon>
        <taxon>Metazoa</taxon>
        <taxon>Echinodermata</taxon>
        <taxon>Eleutherozoa</taxon>
        <taxon>Echinozoa</taxon>
        <taxon>Holothuroidea</taxon>
        <taxon>Aspidochirotacea</taxon>
        <taxon>Aspidochirotida</taxon>
        <taxon>Holothuriidae</taxon>
        <taxon>Holothuria</taxon>
    </lineage>
</organism>
<evidence type="ECO:0000259" key="1">
    <source>
        <dbReference type="PROSITE" id="PS50219"/>
    </source>
</evidence>